<evidence type="ECO:0008006" key="4">
    <source>
        <dbReference type="Google" id="ProtNLM"/>
    </source>
</evidence>
<comment type="caution">
    <text evidence="2">The sequence shown here is derived from an EMBL/GenBank/DDBJ whole genome shotgun (WGS) entry which is preliminary data.</text>
</comment>
<feature type="region of interest" description="Disordered" evidence="1">
    <location>
        <begin position="100"/>
        <end position="120"/>
    </location>
</feature>
<evidence type="ECO:0000313" key="3">
    <source>
        <dbReference type="Proteomes" id="UP001501138"/>
    </source>
</evidence>
<reference evidence="3" key="1">
    <citation type="journal article" date="2019" name="Int. J. Syst. Evol. Microbiol.">
        <title>The Global Catalogue of Microorganisms (GCM) 10K type strain sequencing project: providing services to taxonomists for standard genome sequencing and annotation.</title>
        <authorList>
            <consortium name="The Broad Institute Genomics Platform"/>
            <consortium name="The Broad Institute Genome Sequencing Center for Infectious Disease"/>
            <person name="Wu L."/>
            <person name="Ma J."/>
        </authorList>
    </citation>
    <scope>NUCLEOTIDE SEQUENCE [LARGE SCALE GENOMIC DNA]</scope>
    <source>
        <strain evidence="3">JCM 15589</strain>
    </source>
</reference>
<dbReference type="RefSeq" id="WP_344250924.1">
    <property type="nucleotide sequence ID" value="NZ_BAAAPM010000011.1"/>
</dbReference>
<gene>
    <name evidence="2" type="ORF">GCM10009809_41850</name>
</gene>
<organism evidence="2 3">
    <name type="scientific">Isoptericola hypogeus</name>
    <dbReference type="NCBI Taxonomy" id="300179"/>
    <lineage>
        <taxon>Bacteria</taxon>
        <taxon>Bacillati</taxon>
        <taxon>Actinomycetota</taxon>
        <taxon>Actinomycetes</taxon>
        <taxon>Micrococcales</taxon>
        <taxon>Promicromonosporaceae</taxon>
        <taxon>Isoptericola</taxon>
    </lineage>
</organism>
<sequence>MDDATTAGVRTGLAALVGGLVARAVAPSRGSGARSALTVGLTALAAGACDALATVLARGVRPALGALPGLPRAPGGARPADLVEESEDYEAENAALVMADGAEAGTGDAGPGQETDADPR</sequence>
<proteinExistence type="predicted"/>
<keyword evidence="3" id="KW-1185">Reference proteome</keyword>
<dbReference type="Proteomes" id="UP001501138">
    <property type="component" value="Unassembled WGS sequence"/>
</dbReference>
<dbReference type="EMBL" id="BAAAPM010000011">
    <property type="protein sequence ID" value="GAA1741969.1"/>
    <property type="molecule type" value="Genomic_DNA"/>
</dbReference>
<protein>
    <recommendedName>
        <fullName evidence="4">DUF4235 domain-containing protein</fullName>
    </recommendedName>
</protein>
<accession>A0ABP4W225</accession>
<evidence type="ECO:0000313" key="2">
    <source>
        <dbReference type="EMBL" id="GAA1741969.1"/>
    </source>
</evidence>
<evidence type="ECO:0000256" key="1">
    <source>
        <dbReference type="SAM" id="MobiDB-lite"/>
    </source>
</evidence>
<name>A0ABP4W225_9MICO</name>